<dbReference type="GO" id="GO:0005576">
    <property type="term" value="C:extracellular region"/>
    <property type="evidence" value="ECO:0007669"/>
    <property type="project" value="UniProtKB-SubCell"/>
</dbReference>
<dbReference type="InterPro" id="IPR050708">
    <property type="entry name" value="T6SS_VgrG/RHS"/>
</dbReference>
<dbReference type="Proteomes" id="UP000190130">
    <property type="component" value="Unassembled WGS sequence"/>
</dbReference>
<dbReference type="OrthoDB" id="9762420at2"/>
<name>A0A1T5GY57_9HYPH</name>
<keyword evidence="3" id="KW-0964">Secreted</keyword>
<dbReference type="InterPro" id="IPR006531">
    <property type="entry name" value="Gp5/Vgr_OB"/>
</dbReference>
<dbReference type="Pfam" id="PF04717">
    <property type="entry name" value="Phage_base_V"/>
    <property type="match status" value="1"/>
</dbReference>
<evidence type="ECO:0000313" key="7">
    <source>
        <dbReference type="Proteomes" id="UP000190130"/>
    </source>
</evidence>
<evidence type="ECO:0000259" key="5">
    <source>
        <dbReference type="Pfam" id="PF22178"/>
    </source>
</evidence>
<dbReference type="InterPro" id="IPR054030">
    <property type="entry name" value="Gp5_Vgr_C"/>
</dbReference>
<comment type="similarity">
    <text evidence="2">Belongs to the VgrG protein family.</text>
</comment>
<feature type="domain" description="Gp5/Type VI secretion system Vgr protein OB-fold" evidence="4">
    <location>
        <begin position="400"/>
        <end position="464"/>
    </location>
</feature>
<dbReference type="InterPro" id="IPR037026">
    <property type="entry name" value="Vgr_OB-fold_dom_sf"/>
</dbReference>
<dbReference type="SUPFAM" id="SSF69349">
    <property type="entry name" value="Phage fibre proteins"/>
    <property type="match status" value="1"/>
</dbReference>
<dbReference type="RefSeq" id="WP_079592152.1">
    <property type="nucleotide sequence ID" value="NZ_FUYX01000017.1"/>
</dbReference>
<dbReference type="Pfam" id="PF22178">
    <property type="entry name" value="Gp5_trimer_C"/>
    <property type="match status" value="1"/>
</dbReference>
<dbReference type="EMBL" id="FUYX01000017">
    <property type="protein sequence ID" value="SKC13347.1"/>
    <property type="molecule type" value="Genomic_DNA"/>
</dbReference>
<feature type="domain" description="Gp5/Type VI secretion system Vgr C-terminal trimerisation" evidence="5">
    <location>
        <begin position="483"/>
        <end position="539"/>
    </location>
</feature>
<protein>
    <submittedName>
        <fullName evidence="6">Type VI secretion system secreted protein VgrG</fullName>
    </submittedName>
</protein>
<dbReference type="Gene3D" id="2.40.50.230">
    <property type="entry name" value="Gp5 N-terminal domain"/>
    <property type="match status" value="1"/>
</dbReference>
<evidence type="ECO:0000256" key="3">
    <source>
        <dbReference type="ARBA" id="ARBA00022525"/>
    </source>
</evidence>
<evidence type="ECO:0000313" key="6">
    <source>
        <dbReference type="EMBL" id="SKC13347.1"/>
    </source>
</evidence>
<dbReference type="PANTHER" id="PTHR32305">
    <property type="match status" value="1"/>
</dbReference>
<dbReference type="AlphaFoldDB" id="A0A1T5GY57"/>
<evidence type="ECO:0000256" key="2">
    <source>
        <dbReference type="ARBA" id="ARBA00005558"/>
    </source>
</evidence>
<dbReference type="InterPro" id="IPR017847">
    <property type="entry name" value="T6SS_RhsGE_Vgr_subset"/>
</dbReference>
<comment type="subcellular location">
    <subcellularLocation>
        <location evidence="1">Secreted</location>
    </subcellularLocation>
</comment>
<dbReference type="NCBIfam" id="TIGR01646">
    <property type="entry name" value="vgr_GE"/>
    <property type="match status" value="1"/>
</dbReference>
<proteinExistence type="inferred from homology"/>
<dbReference type="InterPro" id="IPR006533">
    <property type="entry name" value="T6SS_Vgr_RhsGE"/>
</dbReference>
<accession>A0A1T5GY57</accession>
<dbReference type="Gene3D" id="3.55.50.10">
    <property type="entry name" value="Baseplate protein-like domains"/>
    <property type="match status" value="1"/>
</dbReference>
<dbReference type="Gene3D" id="2.30.110.50">
    <property type="match status" value="1"/>
</dbReference>
<dbReference type="SUPFAM" id="SSF69279">
    <property type="entry name" value="Phage tail proteins"/>
    <property type="match status" value="2"/>
</dbReference>
<gene>
    <name evidence="6" type="ORF">SAMN05660750_04578</name>
</gene>
<evidence type="ECO:0000256" key="1">
    <source>
        <dbReference type="ARBA" id="ARBA00004613"/>
    </source>
</evidence>
<dbReference type="Gene3D" id="4.10.220.110">
    <property type="match status" value="1"/>
</dbReference>
<evidence type="ECO:0000259" key="4">
    <source>
        <dbReference type="Pfam" id="PF04717"/>
    </source>
</evidence>
<dbReference type="SUPFAM" id="SSF69255">
    <property type="entry name" value="gp5 N-terminal domain-like"/>
    <property type="match status" value="1"/>
</dbReference>
<sequence>MSASLGQGQRTASFTTPSGQDQFALIKFEASEALSELFTYNIEAASNTENADLQGMMSEKCSVKFTLKNGSERVLNGTLVDAQWLGKQDDLHIYRFTLKPWLWLLSQRADCRIFKNKTALDIIKEIFRKEGSASFDDRTSETLQPIDYCVQYRETDLDFVLRLMEQYGIYYYFKHGDGDHKLVLCDSRSAHDLVTASAEASFAGDSSTFALVPPGSRFPRTQVEHLTQWATIRRLRTGKFELKDYDFEKSESDLTARAEEGFAKAKSYEAYDYPAAYVKRDQGEHFARVMAQAEQAQDDRRHAAGEAPSLYPGALMKVSEHSCGDENAEYVVVRATHAFGIQSYRSSGQPDEGLYHGSYELQKSDRRFRTPLLTPRPMVYGPHTAKIAGERNEGEEGDIDVDEYGRVWLRFHWDREDGSTSCRTRVAQVWAGKGWGGQVIPRIGQEVIVEYIEGNPDLPIVVGAVVNDQHKPPYELPANKTQSGLKSESSDGVGFADCYNEIKFEDLKGREVLGMRAEKDHEVVVNNIETREIGENFQGGGYSRKTTLKKGDDKLDVENGKLDVETLTEINLKVGESKIRMTPGSIEISSPSITIRSVGLTQVSSDGSVVVKGSIVTIN</sequence>
<reference evidence="6 7" key="1">
    <citation type="submission" date="2017-02" db="EMBL/GenBank/DDBJ databases">
        <authorList>
            <person name="Peterson S.W."/>
        </authorList>
    </citation>
    <scope>NUCLEOTIDE SEQUENCE [LARGE SCALE GENOMIC DNA]</scope>
    <source>
        <strain evidence="6 7">DSM 9653</strain>
    </source>
</reference>
<dbReference type="NCBIfam" id="TIGR03361">
    <property type="entry name" value="VI_Rhs_Vgr"/>
    <property type="match status" value="1"/>
</dbReference>
<dbReference type="PANTHER" id="PTHR32305:SF15">
    <property type="entry name" value="PROTEIN RHSA-RELATED"/>
    <property type="match status" value="1"/>
</dbReference>
<dbReference type="Pfam" id="PF05954">
    <property type="entry name" value="Phage_GPD"/>
    <property type="match status" value="1"/>
</dbReference>
<organism evidence="6 7">
    <name type="scientific">Bosea thiooxidans</name>
    <dbReference type="NCBI Taxonomy" id="53254"/>
    <lineage>
        <taxon>Bacteria</taxon>
        <taxon>Pseudomonadati</taxon>
        <taxon>Pseudomonadota</taxon>
        <taxon>Alphaproteobacteria</taxon>
        <taxon>Hyphomicrobiales</taxon>
        <taxon>Boseaceae</taxon>
        <taxon>Bosea</taxon>
    </lineage>
</organism>